<gene>
    <name evidence="2" type="ORF">SAMN04488102_10593</name>
</gene>
<sequence>MDTSAIKTEEVTTKGGLLIGNDKAPVKIVEFINLRCPYSRQWWEESLPILDSYVKENKVQRIIKHFDKDSPGLRKGNVLHRFLDHSDPAKAKEDITFYFAHLDEWGSLSEDDIADYAKEKRHAVEQNNKEHTENIIEETKKAHITSVPTIVIHDTVFDESISEEDLDKRIKTELAYQA</sequence>
<dbReference type="AlphaFoldDB" id="A0A1I1IFP8"/>
<dbReference type="OrthoDB" id="117402at2"/>
<keyword evidence="2" id="KW-0413">Isomerase</keyword>
<organism evidence="2 3">
    <name type="scientific">Alkalibacterium subtropicum</name>
    <dbReference type="NCBI Taxonomy" id="753702"/>
    <lineage>
        <taxon>Bacteria</taxon>
        <taxon>Bacillati</taxon>
        <taxon>Bacillota</taxon>
        <taxon>Bacilli</taxon>
        <taxon>Lactobacillales</taxon>
        <taxon>Carnobacteriaceae</taxon>
        <taxon>Alkalibacterium</taxon>
    </lineage>
</organism>
<dbReference type="Gene3D" id="3.40.30.10">
    <property type="entry name" value="Glutaredoxin"/>
    <property type="match status" value="1"/>
</dbReference>
<dbReference type="STRING" id="753702.SAMN04488102_10593"/>
<dbReference type="Pfam" id="PF13462">
    <property type="entry name" value="Thioredoxin_4"/>
    <property type="match status" value="1"/>
</dbReference>
<protein>
    <submittedName>
        <fullName evidence="2">Protein-disulfide isomerase</fullName>
    </submittedName>
</protein>
<dbReference type="Gene3D" id="1.10.1200.90">
    <property type="entry name" value="DsbA-like domain"/>
    <property type="match status" value="1"/>
</dbReference>
<evidence type="ECO:0000259" key="1">
    <source>
        <dbReference type="Pfam" id="PF13462"/>
    </source>
</evidence>
<dbReference type="RefSeq" id="WP_091529857.1">
    <property type="nucleotide sequence ID" value="NZ_FOLT01000005.1"/>
</dbReference>
<keyword evidence="3" id="KW-1185">Reference proteome</keyword>
<proteinExistence type="predicted"/>
<dbReference type="Proteomes" id="UP000199612">
    <property type="component" value="Unassembled WGS sequence"/>
</dbReference>
<dbReference type="GO" id="GO:0016853">
    <property type="term" value="F:isomerase activity"/>
    <property type="evidence" value="ECO:0007669"/>
    <property type="project" value="UniProtKB-KW"/>
</dbReference>
<dbReference type="InterPro" id="IPR012336">
    <property type="entry name" value="Thioredoxin-like_fold"/>
</dbReference>
<evidence type="ECO:0000313" key="2">
    <source>
        <dbReference type="EMBL" id="SFC35005.1"/>
    </source>
</evidence>
<accession>A0A1I1IFP8</accession>
<dbReference type="InterPro" id="IPR036249">
    <property type="entry name" value="Thioredoxin-like_sf"/>
</dbReference>
<evidence type="ECO:0000313" key="3">
    <source>
        <dbReference type="Proteomes" id="UP000199612"/>
    </source>
</evidence>
<reference evidence="3" key="1">
    <citation type="submission" date="2016-10" db="EMBL/GenBank/DDBJ databases">
        <authorList>
            <person name="Varghese N."/>
            <person name="Submissions S."/>
        </authorList>
    </citation>
    <scope>NUCLEOTIDE SEQUENCE [LARGE SCALE GENOMIC DNA]</scope>
    <source>
        <strain evidence="3">DSM 23664</strain>
    </source>
</reference>
<name>A0A1I1IFP8_9LACT</name>
<feature type="domain" description="Thioredoxin-like fold" evidence="1">
    <location>
        <begin position="13"/>
        <end position="171"/>
    </location>
</feature>
<dbReference type="EMBL" id="FOLT01000005">
    <property type="protein sequence ID" value="SFC35005.1"/>
    <property type="molecule type" value="Genomic_DNA"/>
</dbReference>
<dbReference type="SUPFAM" id="SSF52833">
    <property type="entry name" value="Thioredoxin-like"/>
    <property type="match status" value="1"/>
</dbReference>